<dbReference type="AlphaFoldDB" id="A0A2N5X178"/>
<evidence type="ECO:0000256" key="2">
    <source>
        <dbReference type="ARBA" id="ARBA00022448"/>
    </source>
</evidence>
<name>A0A2N5X178_9GAMM</name>
<feature type="transmembrane region" description="Helical" evidence="10">
    <location>
        <begin position="105"/>
        <end position="125"/>
    </location>
</feature>
<feature type="transmembrane region" description="Helical" evidence="10">
    <location>
        <begin position="234"/>
        <end position="254"/>
    </location>
</feature>
<protein>
    <submittedName>
        <fullName evidence="11">Chloride channel protein</fullName>
    </submittedName>
</protein>
<feature type="transmembrane region" description="Helical" evidence="10">
    <location>
        <begin position="297"/>
        <end position="317"/>
    </location>
</feature>
<reference evidence="11 12" key="1">
    <citation type="submission" date="2018-01" db="EMBL/GenBank/DDBJ databases">
        <title>The draft genome sequence of Halioglobus lutimaris HF004.</title>
        <authorList>
            <person name="Du Z.-J."/>
            <person name="Shi M.-J."/>
        </authorList>
    </citation>
    <scope>NUCLEOTIDE SEQUENCE [LARGE SCALE GENOMIC DNA]</scope>
    <source>
        <strain evidence="11 12">HF004</strain>
    </source>
</reference>
<keyword evidence="9" id="KW-0407">Ion channel</keyword>
<dbReference type="GO" id="GO:0005254">
    <property type="term" value="F:chloride channel activity"/>
    <property type="evidence" value="ECO:0007669"/>
    <property type="project" value="UniProtKB-KW"/>
</dbReference>
<evidence type="ECO:0000256" key="5">
    <source>
        <dbReference type="ARBA" id="ARBA00023065"/>
    </source>
</evidence>
<proteinExistence type="predicted"/>
<dbReference type="GO" id="GO:0034707">
    <property type="term" value="C:chloride channel complex"/>
    <property type="evidence" value="ECO:0007669"/>
    <property type="project" value="UniProtKB-KW"/>
</dbReference>
<dbReference type="CDD" id="cd00400">
    <property type="entry name" value="Voltage_gated_ClC"/>
    <property type="match status" value="1"/>
</dbReference>
<evidence type="ECO:0000256" key="3">
    <source>
        <dbReference type="ARBA" id="ARBA00022692"/>
    </source>
</evidence>
<keyword evidence="7" id="KW-0869">Chloride channel</keyword>
<evidence type="ECO:0000256" key="1">
    <source>
        <dbReference type="ARBA" id="ARBA00004141"/>
    </source>
</evidence>
<accession>A0A2N5X178</accession>
<feature type="transmembrane region" description="Helical" evidence="10">
    <location>
        <begin position="329"/>
        <end position="350"/>
    </location>
</feature>
<sequence>MRKQINNYRQLLTNYDSVLAYSLLGVVGGIASGLVILAFEQSIVLVAAVWGVGERGEDFESLPPMMHFLLPVAGAVILGLSYRLLRSEDRETGIIHVLSRMHSHYGALPVKNALVQFIGGAFALGSGLSGGREGPGVHLGGAVNSLIGQRLGLPSNSLRVLIACGTAGSIAAAFNTPLAGVIFAMEVVVAEYTVVGFIPVILAAVSASAISRTLAGGGAVFALPELQLASLAELPYIIFLGFSCGLAAVAFIRIAKLTARFSHIDVTARFALAGIIVGALAWCVPEIMGIGYDTLNLALHGQIAVTWLVIIALAKIAATAISAGAGMPVGIIGPNLLIGACIGGALGHIGQLVMPEMASHPTLYILIGMGSAMGAVMNAPLAAMLAVIELTHSIEISMPAMLAIVAANLTSNGIFHQRALHQALLRQFERSVPDDPLNQLLHRTHVGSIMDTRVVRVPAILTDDDRVPLLEFKPAWCLVTREGQDLYLVQGETLLEWLAESVASPATDITDADIRRWTIAEVPLQASLRQALDSIGKQTAEAACIYERSRTASKPILHGVITRESIEKFTLARL</sequence>
<dbReference type="PANTHER" id="PTHR43427:SF6">
    <property type="entry name" value="CHLORIDE CHANNEL PROTEIN CLC-E"/>
    <property type="match status" value="1"/>
</dbReference>
<dbReference type="InterPro" id="IPR001807">
    <property type="entry name" value="ClC"/>
</dbReference>
<feature type="transmembrane region" description="Helical" evidence="10">
    <location>
        <begin position="21"/>
        <end position="53"/>
    </location>
</feature>
<dbReference type="Proteomes" id="UP000235005">
    <property type="component" value="Unassembled WGS sequence"/>
</dbReference>
<keyword evidence="6 10" id="KW-0472">Membrane</keyword>
<evidence type="ECO:0000256" key="7">
    <source>
        <dbReference type="ARBA" id="ARBA00023173"/>
    </source>
</evidence>
<dbReference type="InterPro" id="IPR050368">
    <property type="entry name" value="ClC-type_chloride_channel"/>
</dbReference>
<gene>
    <name evidence="11" type="ORF">C0039_13755</name>
</gene>
<dbReference type="Pfam" id="PF00654">
    <property type="entry name" value="Voltage_CLC"/>
    <property type="match status" value="1"/>
</dbReference>
<evidence type="ECO:0000313" key="12">
    <source>
        <dbReference type="Proteomes" id="UP000235005"/>
    </source>
</evidence>
<dbReference type="PANTHER" id="PTHR43427">
    <property type="entry name" value="CHLORIDE CHANNEL PROTEIN CLC-E"/>
    <property type="match status" value="1"/>
</dbReference>
<evidence type="ECO:0000256" key="6">
    <source>
        <dbReference type="ARBA" id="ARBA00023136"/>
    </source>
</evidence>
<evidence type="ECO:0000256" key="10">
    <source>
        <dbReference type="SAM" id="Phobius"/>
    </source>
</evidence>
<dbReference type="SUPFAM" id="SSF81340">
    <property type="entry name" value="Clc chloride channel"/>
    <property type="match status" value="1"/>
</dbReference>
<comment type="subcellular location">
    <subcellularLocation>
        <location evidence="1">Membrane</location>
        <topology evidence="1">Multi-pass membrane protein</topology>
    </subcellularLocation>
</comment>
<feature type="transmembrane region" description="Helical" evidence="10">
    <location>
        <begin position="192"/>
        <end position="214"/>
    </location>
</feature>
<feature type="transmembrane region" description="Helical" evidence="10">
    <location>
        <begin position="160"/>
        <end position="185"/>
    </location>
</feature>
<keyword evidence="4 10" id="KW-1133">Transmembrane helix</keyword>
<evidence type="ECO:0000256" key="8">
    <source>
        <dbReference type="ARBA" id="ARBA00023214"/>
    </source>
</evidence>
<organism evidence="11 12">
    <name type="scientific">Pseudohalioglobus lutimaris</name>
    <dbReference type="NCBI Taxonomy" id="1737061"/>
    <lineage>
        <taxon>Bacteria</taxon>
        <taxon>Pseudomonadati</taxon>
        <taxon>Pseudomonadota</taxon>
        <taxon>Gammaproteobacteria</taxon>
        <taxon>Cellvibrionales</taxon>
        <taxon>Halieaceae</taxon>
        <taxon>Pseudohalioglobus</taxon>
    </lineage>
</organism>
<feature type="transmembrane region" description="Helical" evidence="10">
    <location>
        <begin position="362"/>
        <end position="388"/>
    </location>
</feature>
<evidence type="ECO:0000256" key="4">
    <source>
        <dbReference type="ARBA" id="ARBA00022989"/>
    </source>
</evidence>
<keyword evidence="5" id="KW-0406">Ion transport</keyword>
<comment type="caution">
    <text evidence="11">The sequence shown here is derived from an EMBL/GenBank/DDBJ whole genome shotgun (WGS) entry which is preliminary data.</text>
</comment>
<dbReference type="OrthoDB" id="9767361at2"/>
<keyword evidence="3 10" id="KW-0812">Transmembrane</keyword>
<dbReference type="PRINTS" id="PR00762">
    <property type="entry name" value="CLCHANNEL"/>
</dbReference>
<feature type="transmembrane region" description="Helical" evidence="10">
    <location>
        <begin position="266"/>
        <end position="291"/>
    </location>
</feature>
<dbReference type="Gene3D" id="1.10.3080.10">
    <property type="entry name" value="Clc chloride channel"/>
    <property type="match status" value="1"/>
</dbReference>
<dbReference type="RefSeq" id="WP_075999341.1">
    <property type="nucleotide sequence ID" value="NZ_PKUS01000018.1"/>
</dbReference>
<evidence type="ECO:0000256" key="9">
    <source>
        <dbReference type="ARBA" id="ARBA00023303"/>
    </source>
</evidence>
<dbReference type="InterPro" id="IPR014743">
    <property type="entry name" value="Cl-channel_core"/>
</dbReference>
<evidence type="ECO:0000313" key="11">
    <source>
        <dbReference type="EMBL" id="PLW68244.1"/>
    </source>
</evidence>
<keyword evidence="12" id="KW-1185">Reference proteome</keyword>
<keyword evidence="8" id="KW-0868">Chloride</keyword>
<dbReference type="EMBL" id="PKUS01000018">
    <property type="protein sequence ID" value="PLW68244.1"/>
    <property type="molecule type" value="Genomic_DNA"/>
</dbReference>
<feature type="transmembrane region" description="Helical" evidence="10">
    <location>
        <begin position="65"/>
        <end position="85"/>
    </location>
</feature>
<keyword evidence="2" id="KW-0813">Transport</keyword>